<dbReference type="Pfam" id="PF02634">
    <property type="entry name" value="FdhD-NarQ"/>
    <property type="match status" value="2"/>
</dbReference>
<dbReference type="PANTHER" id="PTHR30592:SF1">
    <property type="entry name" value="SULFUR CARRIER PROTEIN FDHD"/>
    <property type="match status" value="1"/>
</dbReference>
<sequence length="226" mass="25150">MIDQNMLNLTPPQVEENEITLYVGTTLFQTFLCTPEALEELGVGHLYCRGIISEREDITKIEISKIEQDGLDKYEIRVELKNQIEKDRKRQDSFQMPSVSHLQDLAANIKDLAGKYRSHGGIHCAALSDSRDIVSLYEDVGRHNAFDKAIGAAVIKGIRPSELIYFSSGRINSEIAEKAAVCRLPLLVSRSIATTRACFIAGGSNTCIIGRIESKIPFLYTASTRE</sequence>
<reference evidence="3 4" key="1">
    <citation type="submission" date="2019-02" db="EMBL/GenBank/DDBJ databases">
        <title>Complete Genome Sequence and Methylome Analysis of free living Spirochaetas.</title>
        <authorList>
            <person name="Fomenkov A."/>
            <person name="Dubinina G."/>
            <person name="Leshcheva N."/>
            <person name="Mikheeva N."/>
            <person name="Grabovich M."/>
            <person name="Vincze T."/>
            <person name="Roberts R.J."/>
        </authorList>
    </citation>
    <scope>NUCLEOTIDE SEQUENCE [LARGE SCALE GENOMIC DNA]</scope>
    <source>
        <strain evidence="3 4">K2</strain>
    </source>
</reference>
<keyword evidence="2" id="KW-0501">Molybdenum cofactor biosynthesis</keyword>
<dbReference type="EMBL" id="CP036150">
    <property type="protein sequence ID" value="QEN06628.1"/>
    <property type="molecule type" value="Genomic_DNA"/>
</dbReference>
<evidence type="ECO:0000256" key="1">
    <source>
        <dbReference type="ARBA" id="ARBA00022490"/>
    </source>
</evidence>
<dbReference type="SUPFAM" id="SSF53927">
    <property type="entry name" value="Cytidine deaminase-like"/>
    <property type="match status" value="1"/>
</dbReference>
<dbReference type="RefSeq" id="WP_149484711.1">
    <property type="nucleotide sequence ID" value="NZ_CP036150.1"/>
</dbReference>
<organism evidence="3 4">
    <name type="scientific">Oceanispirochaeta crateris</name>
    <dbReference type="NCBI Taxonomy" id="2518645"/>
    <lineage>
        <taxon>Bacteria</taxon>
        <taxon>Pseudomonadati</taxon>
        <taxon>Spirochaetota</taxon>
        <taxon>Spirochaetia</taxon>
        <taxon>Spirochaetales</taxon>
        <taxon>Spirochaetaceae</taxon>
        <taxon>Oceanispirochaeta</taxon>
    </lineage>
</organism>
<dbReference type="KEGG" id="ock:EXM22_00970"/>
<protein>
    <recommendedName>
        <fullName evidence="5">Formate dehydrogenase accessory sulfurtransferase FdhD</fullName>
    </recommendedName>
</protein>
<evidence type="ECO:0000313" key="3">
    <source>
        <dbReference type="EMBL" id="QEN06628.1"/>
    </source>
</evidence>
<dbReference type="Proteomes" id="UP000324209">
    <property type="component" value="Chromosome"/>
</dbReference>
<dbReference type="InterPro" id="IPR003786">
    <property type="entry name" value="FdhD"/>
</dbReference>
<keyword evidence="1" id="KW-0963">Cytoplasm</keyword>
<dbReference type="GO" id="GO:0006777">
    <property type="term" value="P:Mo-molybdopterin cofactor biosynthetic process"/>
    <property type="evidence" value="ECO:0007669"/>
    <property type="project" value="UniProtKB-KW"/>
</dbReference>
<accession>A0A5C1QH26</accession>
<dbReference type="OrthoDB" id="9782042at2"/>
<name>A0A5C1QH26_9SPIO</name>
<proteinExistence type="predicted"/>
<evidence type="ECO:0000313" key="4">
    <source>
        <dbReference type="Proteomes" id="UP000324209"/>
    </source>
</evidence>
<dbReference type="PANTHER" id="PTHR30592">
    <property type="entry name" value="FORMATE DEHYDROGENASE"/>
    <property type="match status" value="1"/>
</dbReference>
<dbReference type="AlphaFoldDB" id="A0A5C1QH26"/>
<gene>
    <name evidence="3" type="ORF">EXM22_00970</name>
</gene>
<evidence type="ECO:0008006" key="5">
    <source>
        <dbReference type="Google" id="ProtNLM"/>
    </source>
</evidence>
<dbReference type="Gene3D" id="3.10.20.10">
    <property type="match status" value="1"/>
</dbReference>
<evidence type="ECO:0000256" key="2">
    <source>
        <dbReference type="ARBA" id="ARBA00023150"/>
    </source>
</evidence>
<keyword evidence="4" id="KW-1185">Reference proteome</keyword>
<dbReference type="GO" id="GO:0016783">
    <property type="term" value="F:sulfurtransferase activity"/>
    <property type="evidence" value="ECO:0007669"/>
    <property type="project" value="InterPro"/>
</dbReference>
<dbReference type="InterPro" id="IPR016193">
    <property type="entry name" value="Cytidine_deaminase-like"/>
</dbReference>
<dbReference type="Gene3D" id="3.40.140.10">
    <property type="entry name" value="Cytidine Deaminase, domain 2"/>
    <property type="match status" value="1"/>
</dbReference>